<evidence type="ECO:0000256" key="2">
    <source>
        <dbReference type="ARBA" id="ARBA00010992"/>
    </source>
</evidence>
<feature type="transmembrane region" description="Helical" evidence="8">
    <location>
        <begin position="314"/>
        <end position="340"/>
    </location>
</feature>
<sequence>MKFPKIHNPLFIAVVATLGGMLFGFDISSMSAIILTDQYRDFFDNPSGIRQGAIGSSLAAGSVFGSAIAGPFSDWIGRRNSIFYSCFFWIAGTVLQTATNGFGITVGITSSQVPVYLAEIARKEKRGSLIIIQQLAIEVGILVMYFLGYGCTFISGPASFRTAWSMQFIPCFFLMIGLTFLPESPRWLAKVDRSEEAIQTLADIQAEGNVDDPTVVAEWEEITTTLAAERSALPGWRKFVYNNMWKRTLAGFSVQMWQQNSGANVMTYYVVYIFSMAGLSNNVNLISSGVQYAIFIVGTTIMFFYVDKVGRRPLLIYGAIAMGVCHFIVGGVLSTGTYVPDGVDGNPNIKIRVAGSAGNTVIAFCYLLILLYSMTLAPVCWIYAAEVWSLETRATGMGIAAIGNWLFNFALGMYIPPGFQNITWRMFIIFGVMCFLGAAQFFLTFPETSGKTLEEVELLFAGEVKPWKTKPGHSKLDEMINEVRDNHLTISEKHKLGHHEHVEVVTGEKV</sequence>
<name>A0ABR0T8B1_AURPU</name>
<gene>
    <name evidence="10" type="ORF">QM012_003862</name>
</gene>
<protein>
    <recommendedName>
        <fullName evidence="9">Major facilitator superfamily (MFS) profile domain-containing protein</fullName>
    </recommendedName>
</protein>
<feature type="transmembrane region" description="Helical" evidence="8">
    <location>
        <begin position="396"/>
        <end position="416"/>
    </location>
</feature>
<keyword evidence="11" id="KW-1185">Reference proteome</keyword>
<evidence type="ECO:0000256" key="8">
    <source>
        <dbReference type="SAM" id="Phobius"/>
    </source>
</evidence>
<reference evidence="10 11" key="1">
    <citation type="submission" date="2023-11" db="EMBL/GenBank/DDBJ databases">
        <title>Draft genome sequence and annotation of the polyextremotolerant black yeast-like fungus Aureobasidium pullulans NRRL 62042.</title>
        <authorList>
            <person name="Dielentheis-Frenken M.R.E."/>
            <person name="Wibberg D."/>
            <person name="Blank L.M."/>
            <person name="Tiso T."/>
        </authorList>
    </citation>
    <scope>NUCLEOTIDE SEQUENCE [LARGE SCALE GENOMIC DNA]</scope>
    <source>
        <strain evidence="10 11">NRRL 62042</strain>
    </source>
</reference>
<evidence type="ECO:0000313" key="10">
    <source>
        <dbReference type="EMBL" id="KAK6000230.1"/>
    </source>
</evidence>
<evidence type="ECO:0000256" key="7">
    <source>
        <dbReference type="RuleBase" id="RU003346"/>
    </source>
</evidence>
<feature type="transmembrane region" description="Helical" evidence="8">
    <location>
        <begin position="12"/>
        <end position="36"/>
    </location>
</feature>
<evidence type="ECO:0000259" key="9">
    <source>
        <dbReference type="PROSITE" id="PS50850"/>
    </source>
</evidence>
<evidence type="ECO:0000256" key="4">
    <source>
        <dbReference type="ARBA" id="ARBA00022692"/>
    </source>
</evidence>
<accession>A0ABR0T8B1</accession>
<feature type="transmembrane region" description="Helical" evidence="8">
    <location>
        <begin position="129"/>
        <end position="150"/>
    </location>
</feature>
<keyword evidence="3 7" id="KW-0813">Transport</keyword>
<dbReference type="InterPro" id="IPR050360">
    <property type="entry name" value="MFS_Sugar_Transporters"/>
</dbReference>
<feature type="transmembrane region" description="Helical" evidence="8">
    <location>
        <begin position="82"/>
        <end position="108"/>
    </location>
</feature>
<dbReference type="NCBIfam" id="TIGR00879">
    <property type="entry name" value="SP"/>
    <property type="match status" value="1"/>
</dbReference>
<organism evidence="10 11">
    <name type="scientific">Aureobasidium pullulans</name>
    <name type="common">Black yeast</name>
    <name type="synonym">Pullularia pullulans</name>
    <dbReference type="NCBI Taxonomy" id="5580"/>
    <lineage>
        <taxon>Eukaryota</taxon>
        <taxon>Fungi</taxon>
        <taxon>Dikarya</taxon>
        <taxon>Ascomycota</taxon>
        <taxon>Pezizomycotina</taxon>
        <taxon>Dothideomycetes</taxon>
        <taxon>Dothideomycetidae</taxon>
        <taxon>Dothideales</taxon>
        <taxon>Saccotheciaceae</taxon>
        <taxon>Aureobasidium</taxon>
    </lineage>
</organism>
<dbReference type="PROSITE" id="PS50850">
    <property type="entry name" value="MFS"/>
    <property type="match status" value="1"/>
</dbReference>
<proteinExistence type="inferred from homology"/>
<dbReference type="PANTHER" id="PTHR48022:SF47">
    <property type="entry name" value="MAJOR FACILITATOR SUPERFAMILY (MFS) PROFILE DOMAIN-CONTAINING PROTEIN"/>
    <property type="match status" value="1"/>
</dbReference>
<keyword evidence="6 8" id="KW-0472">Membrane</keyword>
<evidence type="ECO:0000256" key="6">
    <source>
        <dbReference type="ARBA" id="ARBA00023136"/>
    </source>
</evidence>
<dbReference type="Pfam" id="PF00083">
    <property type="entry name" value="Sugar_tr"/>
    <property type="match status" value="1"/>
</dbReference>
<dbReference type="Proteomes" id="UP001341245">
    <property type="component" value="Unassembled WGS sequence"/>
</dbReference>
<dbReference type="PRINTS" id="PR00171">
    <property type="entry name" value="SUGRTRNSPORT"/>
</dbReference>
<feature type="transmembrane region" description="Helical" evidence="8">
    <location>
        <begin position="162"/>
        <end position="181"/>
    </location>
</feature>
<feature type="transmembrane region" description="Helical" evidence="8">
    <location>
        <begin position="289"/>
        <end position="307"/>
    </location>
</feature>
<dbReference type="PANTHER" id="PTHR48022">
    <property type="entry name" value="PLASTIDIC GLUCOSE TRANSPORTER 4"/>
    <property type="match status" value="1"/>
</dbReference>
<evidence type="ECO:0000256" key="5">
    <source>
        <dbReference type="ARBA" id="ARBA00022989"/>
    </source>
</evidence>
<dbReference type="InterPro" id="IPR020846">
    <property type="entry name" value="MFS_dom"/>
</dbReference>
<feature type="transmembrane region" description="Helical" evidence="8">
    <location>
        <begin position="265"/>
        <end position="283"/>
    </location>
</feature>
<feature type="transmembrane region" description="Helical" evidence="8">
    <location>
        <begin position="360"/>
        <end position="384"/>
    </location>
</feature>
<keyword evidence="4 8" id="KW-0812">Transmembrane</keyword>
<comment type="caution">
    <text evidence="10">The sequence shown here is derived from an EMBL/GenBank/DDBJ whole genome shotgun (WGS) entry which is preliminary data.</text>
</comment>
<comment type="subcellular location">
    <subcellularLocation>
        <location evidence="1">Membrane</location>
        <topology evidence="1">Multi-pass membrane protein</topology>
    </subcellularLocation>
</comment>
<dbReference type="InterPro" id="IPR005828">
    <property type="entry name" value="MFS_sugar_transport-like"/>
</dbReference>
<evidence type="ECO:0000256" key="1">
    <source>
        <dbReference type="ARBA" id="ARBA00004141"/>
    </source>
</evidence>
<dbReference type="Gene3D" id="1.20.1250.20">
    <property type="entry name" value="MFS general substrate transporter like domains"/>
    <property type="match status" value="1"/>
</dbReference>
<dbReference type="InterPro" id="IPR003663">
    <property type="entry name" value="Sugar/inositol_transpt"/>
</dbReference>
<dbReference type="PROSITE" id="PS00216">
    <property type="entry name" value="SUGAR_TRANSPORT_1"/>
    <property type="match status" value="2"/>
</dbReference>
<dbReference type="InterPro" id="IPR005829">
    <property type="entry name" value="Sugar_transporter_CS"/>
</dbReference>
<evidence type="ECO:0000313" key="11">
    <source>
        <dbReference type="Proteomes" id="UP001341245"/>
    </source>
</evidence>
<dbReference type="InterPro" id="IPR036259">
    <property type="entry name" value="MFS_trans_sf"/>
</dbReference>
<feature type="transmembrane region" description="Helical" evidence="8">
    <location>
        <begin position="422"/>
        <end position="443"/>
    </location>
</feature>
<keyword evidence="5 8" id="KW-1133">Transmembrane helix</keyword>
<dbReference type="EMBL" id="JASGXD010000018">
    <property type="protein sequence ID" value="KAK6000230.1"/>
    <property type="molecule type" value="Genomic_DNA"/>
</dbReference>
<comment type="similarity">
    <text evidence="2 7">Belongs to the major facilitator superfamily. Sugar transporter (TC 2.A.1.1) family.</text>
</comment>
<evidence type="ECO:0000256" key="3">
    <source>
        <dbReference type="ARBA" id="ARBA00022448"/>
    </source>
</evidence>
<feature type="domain" description="Major facilitator superfamily (MFS) profile" evidence="9">
    <location>
        <begin position="12"/>
        <end position="449"/>
    </location>
</feature>
<dbReference type="SUPFAM" id="SSF103473">
    <property type="entry name" value="MFS general substrate transporter"/>
    <property type="match status" value="1"/>
</dbReference>
<feature type="transmembrane region" description="Helical" evidence="8">
    <location>
        <begin position="48"/>
        <end position="70"/>
    </location>
</feature>